<feature type="region of interest" description="Disordered" evidence="1">
    <location>
        <begin position="88"/>
        <end position="118"/>
    </location>
</feature>
<dbReference type="RefSeq" id="WP_039656638.1">
    <property type="nucleotide sequence ID" value="NZ_CP021080.1"/>
</dbReference>
<feature type="compositionally biased region" description="Low complexity" evidence="1">
    <location>
        <begin position="90"/>
        <end position="105"/>
    </location>
</feature>
<proteinExistence type="predicted"/>
<keyword evidence="3" id="KW-1185">Reference proteome</keyword>
<dbReference type="KEGG" id="splu:LK06_016760"/>
<evidence type="ECO:0000256" key="1">
    <source>
        <dbReference type="SAM" id="MobiDB-lite"/>
    </source>
</evidence>
<reference evidence="2 3" key="1">
    <citation type="submission" date="2017-07" db="EMBL/GenBank/DDBJ databases">
        <title>Genome sequence of Streptomyces pluripotens MUSC 137T.</title>
        <authorList>
            <person name="Ser H.-L."/>
            <person name="Lee L.-H."/>
        </authorList>
    </citation>
    <scope>NUCLEOTIDE SEQUENCE [LARGE SCALE GENOMIC DNA]</scope>
    <source>
        <strain evidence="2 3">MUSC 137</strain>
    </source>
</reference>
<evidence type="ECO:0000313" key="2">
    <source>
        <dbReference type="EMBL" id="ASN25592.1"/>
    </source>
</evidence>
<sequence>MITDEAAQVLTSFYFVPQDGEIWPVTLDEFDAHARATWPGYVACNVRDADLKFTYTRADDGAQRSAWRAPGGPGVMVSDSETEVFWTEFPASPARGPRRPAASIPRPRRRARGGRGARNSAFPSDAFCWASHACPPAQRRNLVSC</sequence>
<protein>
    <submittedName>
        <fullName evidence="2">Uncharacterized protein</fullName>
    </submittedName>
</protein>
<dbReference type="Proteomes" id="UP000031501">
    <property type="component" value="Chromosome"/>
</dbReference>
<dbReference type="AlphaFoldDB" id="A0A221P0B4"/>
<name>A0A221P0B4_9ACTN</name>
<evidence type="ECO:0000313" key="3">
    <source>
        <dbReference type="Proteomes" id="UP000031501"/>
    </source>
</evidence>
<gene>
    <name evidence="2" type="ORF">LK07_17915</name>
</gene>
<dbReference type="EMBL" id="CP022433">
    <property type="protein sequence ID" value="ASN25592.1"/>
    <property type="molecule type" value="Genomic_DNA"/>
</dbReference>
<dbReference type="STRING" id="1355015.LK06_016760"/>
<feature type="compositionally biased region" description="Basic residues" evidence="1">
    <location>
        <begin position="106"/>
        <end position="115"/>
    </location>
</feature>
<organism evidence="2 3">
    <name type="scientific">Streptomyces pluripotens</name>
    <dbReference type="NCBI Taxonomy" id="1355015"/>
    <lineage>
        <taxon>Bacteria</taxon>
        <taxon>Bacillati</taxon>
        <taxon>Actinomycetota</taxon>
        <taxon>Actinomycetes</taxon>
        <taxon>Kitasatosporales</taxon>
        <taxon>Streptomycetaceae</taxon>
        <taxon>Streptomyces</taxon>
    </lineage>
</organism>
<accession>A0A221P0B4</accession>